<dbReference type="Proteomes" id="UP000480410">
    <property type="component" value="Unassembled WGS sequence"/>
</dbReference>
<organism evidence="1 2">
    <name type="scientific">Pseudomonas brassicae</name>
    <dbReference type="NCBI Taxonomy" id="2708063"/>
    <lineage>
        <taxon>Bacteria</taxon>
        <taxon>Pseudomonadati</taxon>
        <taxon>Pseudomonadota</taxon>
        <taxon>Gammaproteobacteria</taxon>
        <taxon>Pseudomonadales</taxon>
        <taxon>Pseudomonadaceae</taxon>
        <taxon>Pseudomonas</taxon>
    </lineage>
</organism>
<dbReference type="AlphaFoldDB" id="A0A6M0CSV1"/>
<proteinExistence type="predicted"/>
<gene>
    <name evidence="1" type="ORF">G3435_00120</name>
</gene>
<sequence>MKKLSVALLVVAVALGGVVVVGALPRTAQVEARRLPPNRSVLSPALPA</sequence>
<protein>
    <submittedName>
        <fullName evidence="1">Uncharacterized protein</fullName>
    </submittedName>
</protein>
<name>A0A6M0CSV1_9PSED</name>
<comment type="caution">
    <text evidence="1">The sequence shown here is derived from an EMBL/GenBank/DDBJ whole genome shotgun (WGS) entry which is preliminary data.</text>
</comment>
<evidence type="ECO:0000313" key="2">
    <source>
        <dbReference type="Proteomes" id="UP000480410"/>
    </source>
</evidence>
<evidence type="ECO:0000313" key="1">
    <source>
        <dbReference type="EMBL" id="NER58804.1"/>
    </source>
</evidence>
<accession>A0A6M0CSV1</accession>
<reference evidence="1 2" key="1">
    <citation type="submission" date="2020-02" db="EMBL/GenBank/DDBJ databases">
        <title>Broccoli isolated Pseudomonas sp.</title>
        <authorList>
            <person name="Fujikawa T."/>
            <person name="Sawada H."/>
        </authorList>
    </citation>
    <scope>NUCLEOTIDE SEQUENCE [LARGE SCALE GENOMIC DNA]</scope>
    <source>
        <strain evidence="1 2">MAFF212428</strain>
    </source>
</reference>
<dbReference type="EMBL" id="JAAHBV010000005">
    <property type="protein sequence ID" value="NER58804.1"/>
    <property type="molecule type" value="Genomic_DNA"/>
</dbReference>